<keyword evidence="1" id="KW-0472">Membrane</keyword>
<sequence length="233" mass="27395">MIDKIFETVKKSLNGDKPFLRKLRILRYIVCIIILFIVFCSSYWNVLEYIDLPCAPLLAEKYRMLLHIIGIVGFVIWIVYNLLFQNLYKIYDEKYHMKLLYIDILLDFLFTVIFLLYAINLGIEYANGLETRIKVQAFIATAYLIYGALSTSYTLHRIRYERNQPVKYTGYCDNEGKAIPVEARVFYKGKGYKIVEFQEIYRLLPFDEKIITSGLMKLEDAASDGEGKLFIYK</sequence>
<evidence type="ECO:0000313" key="2">
    <source>
        <dbReference type="EMBL" id="MTR82425.1"/>
    </source>
</evidence>
<dbReference type="AlphaFoldDB" id="A0A844KPH4"/>
<organism evidence="2 3">
    <name type="scientific">Roseburia faecis</name>
    <dbReference type="NCBI Taxonomy" id="301302"/>
    <lineage>
        <taxon>Bacteria</taxon>
        <taxon>Bacillati</taxon>
        <taxon>Bacillota</taxon>
        <taxon>Clostridia</taxon>
        <taxon>Lachnospirales</taxon>
        <taxon>Lachnospiraceae</taxon>
        <taxon>Roseburia</taxon>
    </lineage>
</organism>
<reference evidence="2 3" key="1">
    <citation type="journal article" date="2019" name="Nat. Med.">
        <title>A library of human gut bacterial isolates paired with longitudinal multiomics data enables mechanistic microbiome research.</title>
        <authorList>
            <person name="Poyet M."/>
            <person name="Groussin M."/>
            <person name="Gibbons S.M."/>
            <person name="Avila-Pacheco J."/>
            <person name="Jiang X."/>
            <person name="Kearney S.M."/>
            <person name="Perrotta A.R."/>
            <person name="Berdy B."/>
            <person name="Zhao S."/>
            <person name="Lieberman T.D."/>
            <person name="Swanson P.K."/>
            <person name="Smith M."/>
            <person name="Roesemann S."/>
            <person name="Alexander J.E."/>
            <person name="Rich S.A."/>
            <person name="Livny J."/>
            <person name="Vlamakis H."/>
            <person name="Clish C."/>
            <person name="Bullock K."/>
            <person name="Deik A."/>
            <person name="Scott J."/>
            <person name="Pierce K.A."/>
            <person name="Xavier R.J."/>
            <person name="Alm E.J."/>
        </authorList>
    </citation>
    <scope>NUCLEOTIDE SEQUENCE [LARGE SCALE GENOMIC DNA]</scope>
    <source>
        <strain evidence="2 3">BIOML-A1</strain>
    </source>
</reference>
<comment type="caution">
    <text evidence="2">The sequence shown here is derived from an EMBL/GenBank/DDBJ whole genome shotgun (WGS) entry which is preliminary data.</text>
</comment>
<dbReference type="Proteomes" id="UP000446657">
    <property type="component" value="Unassembled WGS sequence"/>
</dbReference>
<feature type="transmembrane region" description="Helical" evidence="1">
    <location>
        <begin position="135"/>
        <end position="155"/>
    </location>
</feature>
<protein>
    <submittedName>
        <fullName evidence="2">Uncharacterized protein</fullName>
    </submittedName>
</protein>
<keyword evidence="1" id="KW-1133">Transmembrane helix</keyword>
<evidence type="ECO:0000313" key="3">
    <source>
        <dbReference type="Proteomes" id="UP000446657"/>
    </source>
</evidence>
<keyword evidence="1" id="KW-0812">Transmembrane</keyword>
<feature type="transmembrane region" description="Helical" evidence="1">
    <location>
        <begin position="25"/>
        <end position="44"/>
    </location>
</feature>
<evidence type="ECO:0000256" key="1">
    <source>
        <dbReference type="SAM" id="Phobius"/>
    </source>
</evidence>
<name>A0A844KPH4_9FIRM</name>
<dbReference type="EMBL" id="WNAL01000026">
    <property type="protein sequence ID" value="MTR82425.1"/>
    <property type="molecule type" value="Genomic_DNA"/>
</dbReference>
<dbReference type="RefSeq" id="WP_155177235.1">
    <property type="nucleotide sequence ID" value="NZ_CP184331.1"/>
</dbReference>
<accession>A0A844KPH4</accession>
<feature type="transmembrane region" description="Helical" evidence="1">
    <location>
        <begin position="104"/>
        <end position="123"/>
    </location>
</feature>
<feature type="transmembrane region" description="Helical" evidence="1">
    <location>
        <begin position="64"/>
        <end position="83"/>
    </location>
</feature>
<proteinExistence type="predicted"/>
<gene>
    <name evidence="2" type="ORF">GMD30_12175</name>
</gene>